<dbReference type="Proteomes" id="UP001154114">
    <property type="component" value="Chromosome 2"/>
</dbReference>
<gene>
    <name evidence="1" type="ORF">CINC_LOCUS5576</name>
</gene>
<reference evidence="1" key="1">
    <citation type="submission" date="2021-12" db="EMBL/GenBank/DDBJ databases">
        <authorList>
            <person name="King R."/>
        </authorList>
    </citation>
    <scope>NUCLEOTIDE SEQUENCE</scope>
</reference>
<keyword evidence="2" id="KW-1185">Reference proteome</keyword>
<name>A0A9N8L0I9_CHRIL</name>
<evidence type="ECO:0000313" key="2">
    <source>
        <dbReference type="Proteomes" id="UP001154114"/>
    </source>
</evidence>
<dbReference type="AlphaFoldDB" id="A0A9N8L0I9"/>
<evidence type="ECO:0000313" key="1">
    <source>
        <dbReference type="EMBL" id="CAD0194724.1"/>
    </source>
</evidence>
<sequence length="83" mass="9795">MMDKTQEIPIPPQSFHLLYLYLRQGQTRGRSSRNSICHSTFQNNSILQTCFHCDCSHRMVDKTQGSPISPLSFHLLYYYLRQE</sequence>
<protein>
    <submittedName>
        <fullName evidence="1">Uncharacterized protein</fullName>
    </submittedName>
</protein>
<organism evidence="1 2">
    <name type="scientific">Chrysodeixis includens</name>
    <name type="common">Soybean looper</name>
    <name type="synonym">Pseudoplusia includens</name>
    <dbReference type="NCBI Taxonomy" id="689277"/>
    <lineage>
        <taxon>Eukaryota</taxon>
        <taxon>Metazoa</taxon>
        <taxon>Ecdysozoa</taxon>
        <taxon>Arthropoda</taxon>
        <taxon>Hexapoda</taxon>
        <taxon>Insecta</taxon>
        <taxon>Pterygota</taxon>
        <taxon>Neoptera</taxon>
        <taxon>Endopterygota</taxon>
        <taxon>Lepidoptera</taxon>
        <taxon>Glossata</taxon>
        <taxon>Ditrysia</taxon>
        <taxon>Noctuoidea</taxon>
        <taxon>Noctuidae</taxon>
        <taxon>Plusiinae</taxon>
        <taxon>Chrysodeixis</taxon>
    </lineage>
</organism>
<accession>A0A9N8L0I9</accession>
<proteinExistence type="predicted"/>
<dbReference type="EMBL" id="LR824005">
    <property type="protein sequence ID" value="CAD0194724.1"/>
    <property type="molecule type" value="Genomic_DNA"/>
</dbReference>